<gene>
    <name evidence="2" type="ORF">O181_065831</name>
</gene>
<dbReference type="AlphaFoldDB" id="A0A9Q3EWD8"/>
<reference evidence="2" key="1">
    <citation type="submission" date="2021-03" db="EMBL/GenBank/DDBJ databases">
        <title>Draft genome sequence of rust myrtle Austropuccinia psidii MF-1, a brazilian biotype.</title>
        <authorList>
            <person name="Quecine M.C."/>
            <person name="Pachon D.M.R."/>
            <person name="Bonatelli M.L."/>
            <person name="Correr F.H."/>
            <person name="Franceschini L.M."/>
            <person name="Leite T.F."/>
            <person name="Margarido G.R.A."/>
            <person name="Almeida C.A."/>
            <person name="Ferrarezi J.A."/>
            <person name="Labate C.A."/>
        </authorList>
    </citation>
    <scope>NUCLEOTIDE SEQUENCE</scope>
    <source>
        <strain evidence="2">MF-1</strain>
    </source>
</reference>
<protein>
    <submittedName>
        <fullName evidence="2">Uncharacterized protein</fullName>
    </submittedName>
</protein>
<comment type="caution">
    <text evidence="2">The sequence shown here is derived from an EMBL/GenBank/DDBJ whole genome shotgun (WGS) entry which is preliminary data.</text>
</comment>
<evidence type="ECO:0000256" key="1">
    <source>
        <dbReference type="SAM" id="MobiDB-lite"/>
    </source>
</evidence>
<sequence length="310" mass="34630">MLVMLANKHTRNVHLSSAPSDHTARGVLAQHALARTPLLLSMMKPYPSVNGHWDPKQADRNNSGQLALSPQVLICPPPLLGHHPMVTSLLDRSKVIIQPMKDGNGKRTLELGPIVTMSCHRWDSNAKDKTHQIPPNKTLPFLVCLASKPRGTQWSEELFREPSQTKEPPIPCPSPSSQPPEDILTCEPEPEVAPTQSTEEPFACPSTPCSIIIIDNTPIGYPSHSHNDPCQEFTDLQPTLLITQAIVHEAINRILLEHRRLLHMIPFADATHRNEMHWDLREELNSLLAQALQAYPKEDITGIISKFLEK</sequence>
<feature type="compositionally biased region" description="Pro residues" evidence="1">
    <location>
        <begin position="168"/>
        <end position="178"/>
    </location>
</feature>
<evidence type="ECO:0000313" key="3">
    <source>
        <dbReference type="Proteomes" id="UP000765509"/>
    </source>
</evidence>
<keyword evidence="3" id="KW-1185">Reference proteome</keyword>
<evidence type="ECO:0000313" key="2">
    <source>
        <dbReference type="EMBL" id="MBW0526116.1"/>
    </source>
</evidence>
<dbReference type="Proteomes" id="UP000765509">
    <property type="component" value="Unassembled WGS sequence"/>
</dbReference>
<organism evidence="2 3">
    <name type="scientific">Austropuccinia psidii MF-1</name>
    <dbReference type="NCBI Taxonomy" id="1389203"/>
    <lineage>
        <taxon>Eukaryota</taxon>
        <taxon>Fungi</taxon>
        <taxon>Dikarya</taxon>
        <taxon>Basidiomycota</taxon>
        <taxon>Pucciniomycotina</taxon>
        <taxon>Pucciniomycetes</taxon>
        <taxon>Pucciniales</taxon>
        <taxon>Sphaerophragmiaceae</taxon>
        <taxon>Austropuccinia</taxon>
    </lineage>
</organism>
<feature type="region of interest" description="Disordered" evidence="1">
    <location>
        <begin position="159"/>
        <end position="183"/>
    </location>
</feature>
<proteinExistence type="predicted"/>
<dbReference type="EMBL" id="AVOT02032371">
    <property type="protein sequence ID" value="MBW0526116.1"/>
    <property type="molecule type" value="Genomic_DNA"/>
</dbReference>
<accession>A0A9Q3EWD8</accession>
<name>A0A9Q3EWD8_9BASI</name>